<evidence type="ECO:0000313" key="1">
    <source>
        <dbReference type="EMBL" id="TWX68546.1"/>
    </source>
</evidence>
<dbReference type="InterPro" id="IPR046897">
    <property type="entry name" value="ABC-3C_MC6"/>
</dbReference>
<accession>A0A5C6QHF9</accession>
<dbReference type="RefSeq" id="WP_146786390.1">
    <property type="nucleotide sequence ID" value="NZ_VOLT01000004.1"/>
</dbReference>
<keyword evidence="2" id="KW-1185">Reference proteome</keyword>
<dbReference type="OrthoDB" id="6402170at2"/>
<sequence length="76" mass="8734">MLPYNGCHPEINVLFIGGYILKTLEQQQSINIELLFKKGSNELKVSTDHLILALDWLYVISAINYKKNEITLNEVK</sequence>
<reference evidence="1 2" key="1">
    <citation type="submission" date="2019-07" db="EMBL/GenBank/DDBJ databases">
        <title>Genomes of sea-ice associated Colwellia species.</title>
        <authorList>
            <person name="Bowman J.P."/>
        </authorList>
    </citation>
    <scope>NUCLEOTIDE SEQUENCE [LARGE SCALE GENOMIC DNA]</scope>
    <source>
        <strain evidence="1 2">ACAM 459</strain>
    </source>
</reference>
<gene>
    <name evidence="1" type="ORF">ESZ36_08610</name>
</gene>
<dbReference type="EMBL" id="VOLT01000004">
    <property type="protein sequence ID" value="TWX68546.1"/>
    <property type="molecule type" value="Genomic_DNA"/>
</dbReference>
<dbReference type="Pfam" id="PF20293">
    <property type="entry name" value="MC6"/>
    <property type="match status" value="1"/>
</dbReference>
<name>A0A5C6QHF9_9GAMM</name>
<protein>
    <submittedName>
        <fullName evidence="1">Uncharacterized protein</fullName>
    </submittedName>
</protein>
<comment type="caution">
    <text evidence="1">The sequence shown here is derived from an EMBL/GenBank/DDBJ whole genome shotgun (WGS) entry which is preliminary data.</text>
</comment>
<proteinExistence type="predicted"/>
<dbReference type="Proteomes" id="UP000321822">
    <property type="component" value="Unassembled WGS sequence"/>
</dbReference>
<dbReference type="AlphaFoldDB" id="A0A5C6QHF9"/>
<evidence type="ECO:0000313" key="2">
    <source>
        <dbReference type="Proteomes" id="UP000321822"/>
    </source>
</evidence>
<organism evidence="1 2">
    <name type="scientific">Colwellia demingiae</name>
    <dbReference type="NCBI Taxonomy" id="89401"/>
    <lineage>
        <taxon>Bacteria</taxon>
        <taxon>Pseudomonadati</taxon>
        <taxon>Pseudomonadota</taxon>
        <taxon>Gammaproteobacteria</taxon>
        <taxon>Alteromonadales</taxon>
        <taxon>Colwelliaceae</taxon>
        <taxon>Colwellia</taxon>
    </lineage>
</organism>